<keyword evidence="8" id="KW-0256">Endoplasmic reticulum</keyword>
<dbReference type="GO" id="GO:0016705">
    <property type="term" value="F:oxidoreductase activity, acting on paired donors, with incorporation or reduction of molecular oxygen"/>
    <property type="evidence" value="ECO:0007669"/>
    <property type="project" value="InterPro"/>
</dbReference>
<evidence type="ECO:0000256" key="6">
    <source>
        <dbReference type="ARBA" id="ARBA00022617"/>
    </source>
</evidence>
<evidence type="ECO:0000256" key="15">
    <source>
        <dbReference type="RuleBase" id="RU000461"/>
    </source>
</evidence>
<comment type="cofactor">
    <cofactor evidence="1 14">
        <name>heme</name>
        <dbReference type="ChEBI" id="CHEBI:30413"/>
    </cofactor>
</comment>
<evidence type="ECO:0000256" key="10">
    <source>
        <dbReference type="ARBA" id="ARBA00023002"/>
    </source>
</evidence>
<dbReference type="InterPro" id="IPR036396">
    <property type="entry name" value="Cyt_P450_sf"/>
</dbReference>
<dbReference type="Pfam" id="PF00067">
    <property type="entry name" value="p450"/>
    <property type="match status" value="2"/>
</dbReference>
<dbReference type="GO" id="GO:0005789">
    <property type="term" value="C:endoplasmic reticulum membrane"/>
    <property type="evidence" value="ECO:0007669"/>
    <property type="project" value="UniProtKB-SubCell"/>
</dbReference>
<keyword evidence="6 14" id="KW-0349">Heme</keyword>
<dbReference type="GO" id="GO:0020037">
    <property type="term" value="F:heme binding"/>
    <property type="evidence" value="ECO:0007669"/>
    <property type="project" value="InterPro"/>
</dbReference>
<dbReference type="InterPro" id="IPR002403">
    <property type="entry name" value="Cyt_P450_E_grp-IV"/>
</dbReference>
<organism evidence="17 18">
    <name type="scientific">Apis cerana cerana</name>
    <name type="common">Oriental honeybee</name>
    <dbReference type="NCBI Taxonomy" id="94128"/>
    <lineage>
        <taxon>Eukaryota</taxon>
        <taxon>Metazoa</taxon>
        <taxon>Ecdysozoa</taxon>
        <taxon>Arthropoda</taxon>
        <taxon>Hexapoda</taxon>
        <taxon>Insecta</taxon>
        <taxon>Pterygota</taxon>
        <taxon>Neoptera</taxon>
        <taxon>Endopterygota</taxon>
        <taxon>Hymenoptera</taxon>
        <taxon>Apocrita</taxon>
        <taxon>Aculeata</taxon>
        <taxon>Apoidea</taxon>
        <taxon>Anthophila</taxon>
        <taxon>Apidae</taxon>
        <taxon>Apis</taxon>
    </lineage>
</organism>
<dbReference type="InterPro" id="IPR001128">
    <property type="entry name" value="Cyt_P450"/>
</dbReference>
<comment type="similarity">
    <text evidence="5 15">Belongs to the cytochrome P450 family.</text>
</comment>
<dbReference type="InterPro" id="IPR017972">
    <property type="entry name" value="Cyt_P450_CS"/>
</dbReference>
<reference evidence="17 18" key="1">
    <citation type="submission" date="2014-07" db="EMBL/GenBank/DDBJ databases">
        <title>Genomic and transcriptomic analysis on Apis cerana provide comprehensive insights into honey bee biology.</title>
        <authorList>
            <person name="Diao Q."/>
            <person name="Sun L."/>
            <person name="Zheng H."/>
            <person name="Zheng H."/>
            <person name="Xu S."/>
            <person name="Wang S."/>
            <person name="Zeng Z."/>
            <person name="Hu F."/>
            <person name="Su S."/>
            <person name="Wu J."/>
        </authorList>
    </citation>
    <scope>NUCLEOTIDE SEQUENCE [LARGE SCALE GENOMIC DNA]</scope>
    <source>
        <tissue evidence="17">Pupae without intestine</tissue>
    </source>
</reference>
<evidence type="ECO:0000256" key="11">
    <source>
        <dbReference type="ARBA" id="ARBA00023004"/>
    </source>
</evidence>
<evidence type="ECO:0000313" key="17">
    <source>
        <dbReference type="EMBL" id="PBC27053.1"/>
    </source>
</evidence>
<dbReference type="PRINTS" id="PR00385">
    <property type="entry name" value="P450"/>
</dbReference>
<evidence type="ECO:0000256" key="14">
    <source>
        <dbReference type="PIRSR" id="PIRSR602403-1"/>
    </source>
</evidence>
<dbReference type="PANTHER" id="PTHR24292:SF54">
    <property type="entry name" value="CYP9F3-RELATED"/>
    <property type="match status" value="1"/>
</dbReference>
<dbReference type="GO" id="GO:0005506">
    <property type="term" value="F:iron ion binding"/>
    <property type="evidence" value="ECO:0007669"/>
    <property type="project" value="InterPro"/>
</dbReference>
<dbReference type="STRING" id="94128.A0A2A3E5L2"/>
<dbReference type="SUPFAM" id="SSF48264">
    <property type="entry name" value="Cytochrome P450"/>
    <property type="match status" value="1"/>
</dbReference>
<evidence type="ECO:0000256" key="5">
    <source>
        <dbReference type="ARBA" id="ARBA00010617"/>
    </source>
</evidence>
<dbReference type="CDD" id="cd11056">
    <property type="entry name" value="CYP6-like"/>
    <property type="match status" value="1"/>
</dbReference>
<sequence length="529" mass="62260">MIANLEIICGVIVVLIAFYYYITARNNFWKIRGIPGPEPLPGFGNVLKIVLGKEAPFQFLTRVYNEFKNEPLIGVFMKTYPALVVKDPDLIKDIMIKDFYKFPNRGFPKSDPADPLTQHLFLVEADKWRPLRTQLSPVFSTGKLKGTFTQILDCSNHLVTYMDKLVKMGEPIDVREVTAKFTTDVIGSCVFGIKMNSLSGKESEFRRFGRQIFAMSFLKILRLRIKQFLPMLHYLLVRILPADQETKIMLKLTKDTFNFREKHNIVRPDFMNILMELKKHPEKVPTLALNHDIQEKLRQEIKEFEANNDGEWKYETIQEMKYLDKTFKETLRKYPVLPYLSRKSVEDYTFEGTKVSIPKETLICIPIYPIHHDSSIYPNPEKFDPERFSEDEVKKRHSMQYFPFGHGPRNCIGLRFATYQSKIGLIKILSNYKIEICDKTLIPYKYDPFSFISLPLKGHLKHGFFPNFLRHLHNASCDLLLLHFNLQLLESSWNTWTRTDYHHWQFYGSFPQKNIDKRQIEIFIQQIQE</sequence>
<dbReference type="PROSITE" id="PS00086">
    <property type="entry name" value="CYTOCHROME_P450"/>
    <property type="match status" value="1"/>
</dbReference>
<feature type="transmembrane region" description="Helical" evidence="16">
    <location>
        <begin position="5"/>
        <end position="22"/>
    </location>
</feature>
<keyword evidence="18" id="KW-1185">Reference proteome</keyword>
<dbReference type="OrthoDB" id="2789670at2759"/>
<name>A0A2A3E5L2_APICC</name>
<evidence type="ECO:0000256" key="16">
    <source>
        <dbReference type="SAM" id="Phobius"/>
    </source>
</evidence>
<evidence type="ECO:0000256" key="2">
    <source>
        <dbReference type="ARBA" id="ARBA00003690"/>
    </source>
</evidence>
<dbReference type="Gene3D" id="1.10.630.10">
    <property type="entry name" value="Cytochrome P450"/>
    <property type="match status" value="2"/>
</dbReference>
<comment type="function">
    <text evidence="2">May be involved in the metabolism of insect hormones and in the breakdown of synthetic insecticides.</text>
</comment>
<dbReference type="EMBL" id="KZ288358">
    <property type="protein sequence ID" value="PBC27053.1"/>
    <property type="molecule type" value="Genomic_DNA"/>
</dbReference>
<evidence type="ECO:0000256" key="7">
    <source>
        <dbReference type="ARBA" id="ARBA00022723"/>
    </source>
</evidence>
<evidence type="ECO:0000256" key="1">
    <source>
        <dbReference type="ARBA" id="ARBA00001971"/>
    </source>
</evidence>
<accession>A0A2A3E5L2</accession>
<gene>
    <name evidence="17" type="ORF">APICC_04304</name>
</gene>
<keyword evidence="9" id="KW-0492">Microsome</keyword>
<keyword evidence="13 16" id="KW-0472">Membrane</keyword>
<keyword evidence="16" id="KW-1133">Transmembrane helix</keyword>
<evidence type="ECO:0000256" key="12">
    <source>
        <dbReference type="ARBA" id="ARBA00023033"/>
    </source>
</evidence>
<evidence type="ECO:0000256" key="3">
    <source>
        <dbReference type="ARBA" id="ARBA00004174"/>
    </source>
</evidence>
<dbReference type="PANTHER" id="PTHR24292">
    <property type="entry name" value="CYTOCHROME P450"/>
    <property type="match status" value="1"/>
</dbReference>
<dbReference type="Proteomes" id="UP000242457">
    <property type="component" value="Unassembled WGS sequence"/>
</dbReference>
<keyword evidence="16" id="KW-0812">Transmembrane</keyword>
<evidence type="ECO:0000256" key="4">
    <source>
        <dbReference type="ARBA" id="ARBA00004406"/>
    </source>
</evidence>
<evidence type="ECO:0000256" key="8">
    <source>
        <dbReference type="ARBA" id="ARBA00022824"/>
    </source>
</evidence>
<keyword evidence="10 15" id="KW-0560">Oxidoreductase</keyword>
<feature type="binding site" description="axial binding residue" evidence="14">
    <location>
        <position position="411"/>
    </location>
    <ligand>
        <name>heme</name>
        <dbReference type="ChEBI" id="CHEBI:30413"/>
    </ligand>
    <ligandPart>
        <name>Fe</name>
        <dbReference type="ChEBI" id="CHEBI:18248"/>
    </ligandPart>
</feature>
<evidence type="ECO:0000256" key="9">
    <source>
        <dbReference type="ARBA" id="ARBA00022848"/>
    </source>
</evidence>
<keyword evidence="11 14" id="KW-0408">Iron</keyword>
<dbReference type="InterPro" id="IPR050476">
    <property type="entry name" value="Insect_CytP450_Detox"/>
</dbReference>
<proteinExistence type="inferred from homology"/>
<evidence type="ECO:0000256" key="13">
    <source>
        <dbReference type="ARBA" id="ARBA00023136"/>
    </source>
</evidence>
<evidence type="ECO:0000313" key="18">
    <source>
        <dbReference type="Proteomes" id="UP000242457"/>
    </source>
</evidence>
<protein>
    <submittedName>
        <fullName evidence="17">Cytochrome P450 6a2</fullName>
    </submittedName>
</protein>
<keyword evidence="12 15" id="KW-0503">Monooxygenase</keyword>
<dbReference type="GO" id="GO:0004497">
    <property type="term" value="F:monooxygenase activity"/>
    <property type="evidence" value="ECO:0007669"/>
    <property type="project" value="UniProtKB-KW"/>
</dbReference>
<dbReference type="AlphaFoldDB" id="A0A2A3E5L2"/>
<keyword evidence="7 14" id="KW-0479">Metal-binding</keyword>
<dbReference type="PRINTS" id="PR00465">
    <property type="entry name" value="EP450IV"/>
</dbReference>
<comment type="subcellular location">
    <subcellularLocation>
        <location evidence="4">Endoplasmic reticulum membrane</location>
        <topology evidence="4">Peripheral membrane protein</topology>
    </subcellularLocation>
    <subcellularLocation>
        <location evidence="3">Microsome membrane</location>
        <topology evidence="3">Peripheral membrane protein</topology>
    </subcellularLocation>
</comment>